<dbReference type="InterPro" id="IPR003959">
    <property type="entry name" value="ATPase_AAA_core"/>
</dbReference>
<dbReference type="InterPro" id="IPR019489">
    <property type="entry name" value="Clp_ATPase_C"/>
</dbReference>
<evidence type="ECO:0000259" key="8">
    <source>
        <dbReference type="SMART" id="SM01086"/>
    </source>
</evidence>
<dbReference type="GO" id="GO:0005524">
    <property type="term" value="F:ATP binding"/>
    <property type="evidence" value="ECO:0007669"/>
    <property type="project" value="UniProtKB-UniRule"/>
</dbReference>
<dbReference type="NCBIfam" id="NF003544">
    <property type="entry name" value="PRK05201.1"/>
    <property type="match status" value="1"/>
</dbReference>
<dbReference type="InterPro" id="IPR027417">
    <property type="entry name" value="P-loop_NTPase"/>
</dbReference>
<keyword evidence="3 6" id="KW-0547">Nucleotide-binding</keyword>
<feature type="domain" description="Clp ATPase C-terminal" evidence="8">
    <location>
        <begin position="362"/>
        <end position="460"/>
    </location>
</feature>
<dbReference type="Gene3D" id="1.10.8.60">
    <property type="match status" value="1"/>
</dbReference>
<evidence type="ECO:0000313" key="9">
    <source>
        <dbReference type="EMBL" id="ASM94230.1"/>
    </source>
</evidence>
<dbReference type="GO" id="GO:0043335">
    <property type="term" value="P:protein unfolding"/>
    <property type="evidence" value="ECO:0007669"/>
    <property type="project" value="UniProtKB-UniRule"/>
</dbReference>
<dbReference type="GO" id="GO:0009376">
    <property type="term" value="C:HslUV protease complex"/>
    <property type="evidence" value="ECO:0007669"/>
    <property type="project" value="UniProtKB-UniRule"/>
</dbReference>
<dbReference type="SMART" id="SM00382">
    <property type="entry name" value="AAA"/>
    <property type="match status" value="1"/>
</dbReference>
<dbReference type="PANTHER" id="PTHR48102:SF3">
    <property type="entry name" value="ATP-DEPENDENT PROTEASE ATPASE SUBUNIT HSLU"/>
    <property type="match status" value="1"/>
</dbReference>
<feature type="binding site" evidence="6">
    <location>
        <position position="348"/>
    </location>
    <ligand>
        <name>ATP</name>
        <dbReference type="ChEBI" id="CHEBI:30616"/>
    </ligand>
</feature>
<dbReference type="InterPro" id="IPR011704">
    <property type="entry name" value="ATPase_dyneun-rel_AAA"/>
</dbReference>
<dbReference type="Gene3D" id="3.40.50.300">
    <property type="entry name" value="P-loop containing nucleotide triphosphate hydrolases"/>
    <property type="match status" value="2"/>
</dbReference>
<feature type="binding site" evidence="6">
    <location>
        <position position="420"/>
    </location>
    <ligand>
        <name>ATP</name>
        <dbReference type="ChEBI" id="CHEBI:30616"/>
    </ligand>
</feature>
<protein>
    <recommendedName>
        <fullName evidence="6">ATP-dependent protease ATPase subunit HslU</fullName>
    </recommendedName>
    <alternativeName>
        <fullName evidence="6">Unfoldase HslU</fullName>
    </alternativeName>
</protein>
<evidence type="ECO:0000259" key="7">
    <source>
        <dbReference type="SMART" id="SM00382"/>
    </source>
</evidence>
<dbReference type="SMART" id="SM01086">
    <property type="entry name" value="ClpB_D2-small"/>
    <property type="match status" value="1"/>
</dbReference>
<dbReference type="InterPro" id="IPR050052">
    <property type="entry name" value="ATP-dep_Clp_protease_ClpX"/>
</dbReference>
<feature type="binding site" evidence="6">
    <location>
        <begin position="76"/>
        <end position="81"/>
    </location>
    <ligand>
        <name>ATP</name>
        <dbReference type="ChEBI" id="CHEBI:30616"/>
    </ligand>
</feature>
<comment type="function">
    <text evidence="6">ATPase subunit of a proteasome-like degradation complex; this subunit has chaperone activity. The binding of ATP and its subsequent hydrolysis by HslU are essential for unfolding of protein substrates subsequently hydrolyzed by HslV. HslU recognizes the N-terminal part of its protein substrates and unfolds these before they are guided to HslV for hydrolysis.</text>
</comment>
<evidence type="ECO:0000256" key="1">
    <source>
        <dbReference type="ARBA" id="ARBA00009771"/>
    </source>
</evidence>
<dbReference type="GO" id="GO:0016887">
    <property type="term" value="F:ATP hydrolysis activity"/>
    <property type="evidence" value="ECO:0007669"/>
    <property type="project" value="InterPro"/>
</dbReference>
<feature type="domain" description="AAA+ ATPase" evidence="7">
    <location>
        <begin position="65"/>
        <end position="359"/>
    </location>
</feature>
<sequence>MSFKTILAEVATQGEDLNELTPRQIVERLDEHIIGQTKAKRAVAVALRNRSRRRKLNESLREEIYPKNIIMIGPTGVGKTEIARRLSKLCGALFIKVEATKYTEVGYVGRDVESMVRDLAMGALNLVKSEFRDRVKDKAEERAEEIILDAILPPIFHKKEEDLNPEEKERFQSYKESREKFREKLRKGILSEQEIEIDIPKPSAQTGMPMLQVFGAGNMEEMDNQIQNLLGDLMPKKSGKRKVKVSDAEKILLEAEAEKLIDSDKIQSEAVRRVEEMGIIFLDEIDKIAGREGRQGADVSREGVQRDLLPIVEGSTVNTKLGPIKTDHILFIAAGAFHMTKPSDLIPELQGRFPIRVELETLTEADFIQILTTPKSSLTKQYEALLATEGVKIEYTKDGIAEIAKLAFQMNEKNENIGARRLNTIMEKLLEDTSFDAPDLPDDQKHVVINQDYVSGKLKGIIEDKDLSRFIL</sequence>
<dbReference type="PANTHER" id="PTHR48102">
    <property type="entry name" value="ATP-DEPENDENT CLP PROTEASE ATP-BINDING SUBUNIT CLPX-LIKE, MITOCHONDRIAL-RELATED"/>
    <property type="match status" value="1"/>
</dbReference>
<dbReference type="HAMAP" id="MF_00249">
    <property type="entry name" value="HslU"/>
    <property type="match status" value="1"/>
</dbReference>
<dbReference type="NCBIfam" id="TIGR00390">
    <property type="entry name" value="hslU"/>
    <property type="match status" value="1"/>
</dbReference>
<accession>A0A221LG28</accession>
<dbReference type="GO" id="GO:0036402">
    <property type="term" value="F:proteasome-activating activity"/>
    <property type="evidence" value="ECO:0007669"/>
    <property type="project" value="UniProtKB-UniRule"/>
</dbReference>
<dbReference type="GO" id="GO:0008233">
    <property type="term" value="F:peptidase activity"/>
    <property type="evidence" value="ECO:0007669"/>
    <property type="project" value="InterPro"/>
</dbReference>
<dbReference type="SUPFAM" id="SSF52540">
    <property type="entry name" value="P-loop containing nucleoside triphosphate hydrolases"/>
    <property type="match status" value="1"/>
</dbReference>
<name>A0A221LG28_LEPBI</name>
<dbReference type="AlphaFoldDB" id="A0A221LG28"/>
<keyword evidence="5 6" id="KW-0143">Chaperone</keyword>
<evidence type="ECO:0000256" key="5">
    <source>
        <dbReference type="ARBA" id="ARBA00023186"/>
    </source>
</evidence>
<gene>
    <name evidence="6 9" type="primary">hslU</name>
</gene>
<evidence type="ECO:0000256" key="6">
    <source>
        <dbReference type="HAMAP-Rule" id="MF_00249"/>
    </source>
</evidence>
<comment type="subcellular location">
    <subcellularLocation>
        <location evidence="6">Cytoplasm</location>
    </subcellularLocation>
</comment>
<dbReference type="InterPro" id="IPR003593">
    <property type="entry name" value="AAA+_ATPase"/>
</dbReference>
<dbReference type="CDD" id="cd19498">
    <property type="entry name" value="RecA-like_HslU"/>
    <property type="match status" value="1"/>
</dbReference>
<organism evidence="9">
    <name type="scientific">Leptospira biflexa serovar Andamana</name>
    <dbReference type="NCBI Taxonomy" id="293081"/>
    <lineage>
        <taxon>Bacteria</taxon>
        <taxon>Pseudomonadati</taxon>
        <taxon>Spirochaetota</taxon>
        <taxon>Spirochaetia</taxon>
        <taxon>Leptospirales</taxon>
        <taxon>Leptospiraceae</taxon>
        <taxon>Leptospira</taxon>
    </lineage>
</organism>
<dbReference type="InterPro" id="IPR004491">
    <property type="entry name" value="HslU"/>
</dbReference>
<evidence type="ECO:0000256" key="2">
    <source>
        <dbReference type="ARBA" id="ARBA00022490"/>
    </source>
</evidence>
<evidence type="ECO:0000256" key="4">
    <source>
        <dbReference type="ARBA" id="ARBA00022840"/>
    </source>
</evidence>
<reference evidence="9" key="1">
    <citation type="submission" date="2016-07" db="EMBL/GenBank/DDBJ databases">
        <title>A leptospiral threonine peptidase complex, HslUV, contributes to the intracellular survival of Leptospira interrogans in hosts and the transmission of leptospirosis.</title>
        <authorList>
            <person name="Dong S.L."/>
            <person name="Hu W.L."/>
            <person name="Ge Y.M."/>
            <person name="Ojcius D.M."/>
            <person name="Zhao J.F."/>
            <person name="Lin X.A."/>
            <person name="Li L.J."/>
            <person name="Yan J."/>
        </authorList>
    </citation>
    <scope>NUCLEOTIDE SEQUENCE</scope>
    <source>
        <strain evidence="9">CH-11</strain>
    </source>
</reference>
<keyword evidence="4 6" id="KW-0067">ATP-binding</keyword>
<dbReference type="EMBL" id="KX622795">
    <property type="protein sequence ID" value="ASM94230.1"/>
    <property type="molecule type" value="Genomic_DNA"/>
</dbReference>
<proteinExistence type="inferred from homology"/>
<feature type="binding site" evidence="6">
    <location>
        <position position="34"/>
    </location>
    <ligand>
        <name>ATP</name>
        <dbReference type="ChEBI" id="CHEBI:30616"/>
    </ligand>
</feature>
<evidence type="ECO:0000256" key="3">
    <source>
        <dbReference type="ARBA" id="ARBA00022741"/>
    </source>
</evidence>
<comment type="similarity">
    <text evidence="1 6">Belongs to the ClpX chaperone family. HslU subfamily.</text>
</comment>
<dbReference type="Pfam" id="PF07728">
    <property type="entry name" value="AAA_5"/>
    <property type="match status" value="1"/>
</dbReference>
<comment type="subunit">
    <text evidence="6">A double ring-shaped homohexamer of HslV is capped on each side by a ring-shaped HslU homohexamer. The assembly of the HslU/HslV complex is dependent on binding of ATP.</text>
</comment>
<dbReference type="Pfam" id="PF07724">
    <property type="entry name" value="AAA_2"/>
    <property type="match status" value="1"/>
</dbReference>
<keyword evidence="2 6" id="KW-0963">Cytoplasm</keyword>
<feature type="binding site" evidence="6">
    <location>
        <position position="283"/>
    </location>
    <ligand>
        <name>ATP</name>
        <dbReference type="ChEBI" id="CHEBI:30616"/>
    </ligand>
</feature>